<evidence type="ECO:0000259" key="2">
    <source>
        <dbReference type="Pfam" id="PF25003"/>
    </source>
</evidence>
<evidence type="ECO:0000256" key="1">
    <source>
        <dbReference type="SAM" id="MobiDB-lite"/>
    </source>
</evidence>
<feature type="compositionally biased region" description="Basic and acidic residues" evidence="1">
    <location>
        <begin position="272"/>
        <end position="281"/>
    </location>
</feature>
<feature type="compositionally biased region" description="Low complexity" evidence="1">
    <location>
        <begin position="259"/>
        <end position="271"/>
    </location>
</feature>
<protein>
    <recommendedName>
        <fullName evidence="2">DUF7781 domain-containing protein</fullName>
    </recommendedName>
</protein>
<feature type="compositionally biased region" description="Low complexity" evidence="1">
    <location>
        <begin position="227"/>
        <end position="244"/>
    </location>
</feature>
<dbReference type="EMBL" id="JADXDR010000107">
    <property type="protein sequence ID" value="KAI7839112.1"/>
    <property type="molecule type" value="Genomic_DNA"/>
</dbReference>
<comment type="caution">
    <text evidence="3">The sequence shown here is derived from an EMBL/GenBank/DDBJ whole genome shotgun (WGS) entry which is preliminary data.</text>
</comment>
<feature type="region of interest" description="Disordered" evidence="1">
    <location>
        <begin position="212"/>
        <end position="312"/>
    </location>
</feature>
<dbReference type="Proteomes" id="UP001205105">
    <property type="component" value="Unassembled WGS sequence"/>
</dbReference>
<proteinExistence type="predicted"/>
<gene>
    <name evidence="3" type="ORF">COHA_007117</name>
</gene>
<dbReference type="Pfam" id="PF25003">
    <property type="entry name" value="DUF7781"/>
    <property type="match status" value="1"/>
</dbReference>
<keyword evidence="4" id="KW-1185">Reference proteome</keyword>
<evidence type="ECO:0000313" key="4">
    <source>
        <dbReference type="Proteomes" id="UP001205105"/>
    </source>
</evidence>
<feature type="domain" description="DUF7781" evidence="2">
    <location>
        <begin position="34"/>
        <end position="203"/>
    </location>
</feature>
<reference evidence="3" key="1">
    <citation type="submission" date="2020-11" db="EMBL/GenBank/DDBJ databases">
        <title>Chlorella ohadii genome sequencing and assembly.</title>
        <authorList>
            <person name="Murik O."/>
            <person name="Treves H."/>
            <person name="Kedem I."/>
            <person name="Shotland Y."/>
            <person name="Kaplan A."/>
        </authorList>
    </citation>
    <scope>NUCLEOTIDE SEQUENCE</scope>
    <source>
        <strain evidence="3">1</strain>
    </source>
</reference>
<organism evidence="3 4">
    <name type="scientific">Chlorella ohadii</name>
    <dbReference type="NCBI Taxonomy" id="2649997"/>
    <lineage>
        <taxon>Eukaryota</taxon>
        <taxon>Viridiplantae</taxon>
        <taxon>Chlorophyta</taxon>
        <taxon>core chlorophytes</taxon>
        <taxon>Trebouxiophyceae</taxon>
        <taxon>Chlorellales</taxon>
        <taxon>Chlorellaceae</taxon>
        <taxon>Chlorella clade</taxon>
        <taxon>Chlorella</taxon>
    </lineage>
</organism>
<feature type="compositionally biased region" description="Gly residues" evidence="1">
    <location>
        <begin position="245"/>
        <end position="258"/>
    </location>
</feature>
<name>A0AAD5DK37_9CHLO</name>
<sequence>MGSLSRSESGTLSEDYSHYSGYSHGSIPSTLADLLERFTVEAQPDCTLKLRSAAGPLVLGADLTRVMAAKTNTAALVIKPSSGEAAWWRRLRIDNSGTLTLRSRKLSWWLFTLDVTGHANPFSKSFDLSYRVATKWDVTKGEYRNKKRLQLNDDIEARAHWTISYSLPAIEGSMGTAARHINREMHADVGYAHLDIPRLELVVWRRGKPSVAAAESASNGSSGGSSGAVEGAASTGGEVTPGGAAASGGSGQAAGSGGSSSSAASISGAAAADEHLPEYLRGEASGGTAVASRGSSGGGRGRRKAAVQQLNSHVASLSGRWWETFGSSGGGGGSSRD</sequence>
<evidence type="ECO:0000313" key="3">
    <source>
        <dbReference type="EMBL" id="KAI7839112.1"/>
    </source>
</evidence>
<dbReference type="InterPro" id="IPR056683">
    <property type="entry name" value="DUF7781"/>
</dbReference>
<dbReference type="AlphaFoldDB" id="A0AAD5DK37"/>
<accession>A0AAD5DK37</accession>